<sequence length="243" mass="26706">GDGDYWGGSLMNLDISSGYWLRLENADNLDGSGYPLNPDRIYDLHSGANLVSFPSHGSVGLNAGLPDDIEDHVIAILGEGLSAVNTDGFWTGSLMNFEGLHGYWMITDSDISFSYDLDTETLSRQSNPYTIAEKPEGFEVVQSTQQAFYFVDHIELLEGEIETGDWLISYCGNMVTGTRQWLGRTVDIPVMGAEGSYETAGYCEVNETPHFKLLKSSSQELISLHGETPVWQANGISFLGNLK</sequence>
<accession>A0A383BV29</accession>
<organism evidence="1">
    <name type="scientific">marine metagenome</name>
    <dbReference type="NCBI Taxonomy" id="408172"/>
    <lineage>
        <taxon>unclassified sequences</taxon>
        <taxon>metagenomes</taxon>
        <taxon>ecological metagenomes</taxon>
    </lineage>
</organism>
<reference evidence="1" key="1">
    <citation type="submission" date="2018-05" db="EMBL/GenBank/DDBJ databases">
        <authorList>
            <person name="Lanie J.A."/>
            <person name="Ng W.-L."/>
            <person name="Kazmierczak K.M."/>
            <person name="Andrzejewski T.M."/>
            <person name="Davidsen T.M."/>
            <person name="Wayne K.J."/>
            <person name="Tettelin H."/>
            <person name="Glass J.I."/>
            <person name="Rusch D."/>
            <person name="Podicherti R."/>
            <person name="Tsui H.-C.T."/>
            <person name="Winkler M.E."/>
        </authorList>
    </citation>
    <scope>NUCLEOTIDE SEQUENCE</scope>
</reference>
<proteinExistence type="predicted"/>
<gene>
    <name evidence="1" type="ORF">METZ01_LOCUS476950</name>
</gene>
<feature type="non-terminal residue" evidence="1">
    <location>
        <position position="243"/>
    </location>
</feature>
<feature type="non-terminal residue" evidence="1">
    <location>
        <position position="1"/>
    </location>
</feature>
<name>A0A383BV29_9ZZZZ</name>
<protein>
    <submittedName>
        <fullName evidence="1">Uncharacterized protein</fullName>
    </submittedName>
</protein>
<dbReference type="EMBL" id="UINC01203713">
    <property type="protein sequence ID" value="SVE24096.1"/>
    <property type="molecule type" value="Genomic_DNA"/>
</dbReference>
<dbReference type="AlphaFoldDB" id="A0A383BV29"/>
<evidence type="ECO:0000313" key="1">
    <source>
        <dbReference type="EMBL" id="SVE24096.1"/>
    </source>
</evidence>